<keyword evidence="2" id="KW-0677">Repeat</keyword>
<accession>A0A2I0AUU9</accession>
<dbReference type="PANTHER" id="PTHR46093:SF4">
    <property type="entry name" value="GALACTOSE OXIDASE_KELCH REPEAT SUPERFAMILY PROTEIN"/>
    <property type="match status" value="1"/>
</dbReference>
<keyword evidence="4" id="KW-0489">Methyltransferase</keyword>
<keyword evidence="5" id="KW-1185">Reference proteome</keyword>
<dbReference type="InterPro" id="IPR006652">
    <property type="entry name" value="Kelch_1"/>
</dbReference>
<evidence type="ECO:0000256" key="2">
    <source>
        <dbReference type="ARBA" id="ARBA00022737"/>
    </source>
</evidence>
<dbReference type="EC" id="2.1.1.-" evidence="4"/>
<dbReference type="InterPro" id="IPR015915">
    <property type="entry name" value="Kelch-typ_b-propeller"/>
</dbReference>
<dbReference type="SUPFAM" id="SSF117281">
    <property type="entry name" value="Kelch motif"/>
    <property type="match status" value="1"/>
</dbReference>
<evidence type="ECO:0000313" key="4">
    <source>
        <dbReference type="EMBL" id="PKA59319.1"/>
    </source>
</evidence>
<dbReference type="GO" id="GO:0032259">
    <property type="term" value="P:methylation"/>
    <property type="evidence" value="ECO:0007669"/>
    <property type="project" value="UniProtKB-KW"/>
</dbReference>
<dbReference type="Proteomes" id="UP000236161">
    <property type="component" value="Unassembled WGS sequence"/>
</dbReference>
<sequence>MPKMFGFSRRRAKLGRLKVHLGDASLGASSPVRSIKRSSEDNAVGASASGRSDDLNCECSTAGLGISKCGIGCSENWMVVPTCGDKPAPRFHHAAAVVGNKMVVVGGDSGHGMLDDTQVLGLDKLTWAPVASKIYRSPIGLRIPQCKGHCMISWGKSVLLVGGRTDPPSDAVAVWCFDVERECWSLVEAKGDIPAARSGHTVFRAGPVLILFGGEETKGRKLNDLHMFDLKSSTWLPLHYTGTGPSPRSNHVAALYDDRYLFVFGGQSKSGVRNDLYSLDFETMVWSKIKIKGYHPSPRAGCCGVLCGNKWYIVGGGSKKKCYAETLVFDASKLEWSVSVTSSNVSIATNRGFSLVPVHHKDKLFLVAFGGNRKEPSNEVK</sequence>
<dbReference type="OrthoDB" id="10251809at2759"/>
<proteinExistence type="predicted"/>
<evidence type="ECO:0000313" key="5">
    <source>
        <dbReference type="Proteomes" id="UP000236161"/>
    </source>
</evidence>
<name>A0A2I0AUU9_9ASPA</name>
<evidence type="ECO:0000256" key="3">
    <source>
        <dbReference type="SAM" id="MobiDB-lite"/>
    </source>
</evidence>
<protein>
    <submittedName>
        <fullName evidence="4">Acyl-CoA-binding domain-containing protein 4</fullName>
        <ecNumber evidence="4">2.1.1.-</ecNumber>
    </submittedName>
</protein>
<organism evidence="4 5">
    <name type="scientific">Apostasia shenzhenica</name>
    <dbReference type="NCBI Taxonomy" id="1088818"/>
    <lineage>
        <taxon>Eukaryota</taxon>
        <taxon>Viridiplantae</taxon>
        <taxon>Streptophyta</taxon>
        <taxon>Embryophyta</taxon>
        <taxon>Tracheophyta</taxon>
        <taxon>Spermatophyta</taxon>
        <taxon>Magnoliopsida</taxon>
        <taxon>Liliopsida</taxon>
        <taxon>Asparagales</taxon>
        <taxon>Orchidaceae</taxon>
        <taxon>Apostasioideae</taxon>
        <taxon>Apostasia</taxon>
    </lineage>
</organism>
<dbReference type="GO" id="GO:0008168">
    <property type="term" value="F:methyltransferase activity"/>
    <property type="evidence" value="ECO:0007669"/>
    <property type="project" value="UniProtKB-KW"/>
</dbReference>
<keyword evidence="4" id="KW-0808">Transferase</keyword>
<gene>
    <name evidence="4" type="primary">ACBP4</name>
    <name evidence="4" type="ORF">AXF42_Ash001413</name>
</gene>
<dbReference type="Gene3D" id="2.120.10.80">
    <property type="entry name" value="Kelch-type beta propeller"/>
    <property type="match status" value="2"/>
</dbReference>
<feature type="region of interest" description="Disordered" evidence="3">
    <location>
        <begin position="27"/>
        <end position="52"/>
    </location>
</feature>
<dbReference type="EMBL" id="KZ451950">
    <property type="protein sequence ID" value="PKA59319.1"/>
    <property type="molecule type" value="Genomic_DNA"/>
</dbReference>
<dbReference type="Pfam" id="PF24681">
    <property type="entry name" value="Kelch_KLHDC2_KLHL20_DRC7"/>
    <property type="match status" value="1"/>
</dbReference>
<dbReference type="STRING" id="1088818.A0A2I0AUU9"/>
<dbReference type="AlphaFoldDB" id="A0A2I0AUU9"/>
<evidence type="ECO:0000256" key="1">
    <source>
        <dbReference type="ARBA" id="ARBA00022441"/>
    </source>
</evidence>
<dbReference type="Pfam" id="PF01344">
    <property type="entry name" value="Kelch_1"/>
    <property type="match status" value="1"/>
</dbReference>
<reference evidence="4 5" key="1">
    <citation type="journal article" date="2017" name="Nature">
        <title>The Apostasia genome and the evolution of orchids.</title>
        <authorList>
            <person name="Zhang G.Q."/>
            <person name="Liu K.W."/>
            <person name="Li Z."/>
            <person name="Lohaus R."/>
            <person name="Hsiao Y.Y."/>
            <person name="Niu S.C."/>
            <person name="Wang J.Y."/>
            <person name="Lin Y.C."/>
            <person name="Xu Q."/>
            <person name="Chen L.J."/>
            <person name="Yoshida K."/>
            <person name="Fujiwara S."/>
            <person name="Wang Z.W."/>
            <person name="Zhang Y.Q."/>
            <person name="Mitsuda N."/>
            <person name="Wang M."/>
            <person name="Liu G.H."/>
            <person name="Pecoraro L."/>
            <person name="Huang H.X."/>
            <person name="Xiao X.J."/>
            <person name="Lin M."/>
            <person name="Wu X.Y."/>
            <person name="Wu W.L."/>
            <person name="Chen Y.Y."/>
            <person name="Chang S.B."/>
            <person name="Sakamoto S."/>
            <person name="Ohme-Takagi M."/>
            <person name="Yagi M."/>
            <person name="Zeng S.J."/>
            <person name="Shen C.Y."/>
            <person name="Yeh C.M."/>
            <person name="Luo Y.B."/>
            <person name="Tsai W.C."/>
            <person name="Van de Peer Y."/>
            <person name="Liu Z.J."/>
        </authorList>
    </citation>
    <scope>NUCLEOTIDE SEQUENCE [LARGE SCALE GENOMIC DNA]</scope>
    <source>
        <strain evidence="5">cv. Shenzhen</strain>
        <tissue evidence="4">Stem</tissue>
    </source>
</reference>
<keyword evidence="1" id="KW-0880">Kelch repeat</keyword>
<dbReference type="PANTHER" id="PTHR46093">
    <property type="entry name" value="ACYL-COA-BINDING DOMAIN-CONTAINING PROTEIN 5"/>
    <property type="match status" value="1"/>
</dbReference>